<dbReference type="InterPro" id="IPR002698">
    <property type="entry name" value="FTHF_cligase"/>
</dbReference>
<keyword evidence="5" id="KW-0436">Ligase</keyword>
<keyword evidence="3 4" id="KW-0067">ATP-binding</keyword>
<dbReference type="EMBL" id="JAKJPO010000024">
    <property type="protein sequence ID" value="MCF7223826.1"/>
    <property type="molecule type" value="Genomic_DNA"/>
</dbReference>
<dbReference type="RefSeq" id="WP_237056984.1">
    <property type="nucleotide sequence ID" value="NZ_JAKJPO010000024.1"/>
</dbReference>
<name>A0ABS9HZ46_9GAMM</name>
<evidence type="ECO:0000256" key="3">
    <source>
        <dbReference type="ARBA" id="ARBA00022840"/>
    </source>
</evidence>
<evidence type="ECO:0000256" key="1">
    <source>
        <dbReference type="ARBA" id="ARBA00010638"/>
    </source>
</evidence>
<comment type="catalytic activity">
    <reaction evidence="4">
        <text>(6S)-5-formyl-5,6,7,8-tetrahydrofolate + ATP = (6R)-5,10-methenyltetrahydrofolate + ADP + phosphate</text>
        <dbReference type="Rhea" id="RHEA:10488"/>
        <dbReference type="ChEBI" id="CHEBI:30616"/>
        <dbReference type="ChEBI" id="CHEBI:43474"/>
        <dbReference type="ChEBI" id="CHEBI:57455"/>
        <dbReference type="ChEBI" id="CHEBI:57457"/>
        <dbReference type="ChEBI" id="CHEBI:456216"/>
        <dbReference type="EC" id="6.3.3.2"/>
    </reaction>
</comment>
<dbReference type="Gene3D" id="3.40.50.10420">
    <property type="entry name" value="NagB/RpiA/CoA transferase-like"/>
    <property type="match status" value="1"/>
</dbReference>
<dbReference type="PANTHER" id="PTHR23407:SF1">
    <property type="entry name" value="5-FORMYLTETRAHYDROFOLATE CYCLO-LIGASE"/>
    <property type="match status" value="1"/>
</dbReference>
<comment type="similarity">
    <text evidence="1 4">Belongs to the 5-formyltetrahydrofolate cyclo-ligase family.</text>
</comment>
<sequence>MTSPEPVQRRQLREDLRRRRRVLPDADRRAAEGRLAERLLALPFAPRSGAVAGYWACDGEIGLDTWLRGLPEACRFHLPVLGADFRLHFAPWRPGDALVENRYGIPEPDVPASALLDAPEMALMVLPLVGFGPHGQRLGMGGGWYDRNLAFRHERPAPPWLVGAAFELQRVDGLQAAPWDVPLDAVCTEAAIHDFHGHANPMSTDPTPAA</sequence>
<keyword evidence="2 4" id="KW-0547">Nucleotide-binding</keyword>
<evidence type="ECO:0000256" key="2">
    <source>
        <dbReference type="ARBA" id="ARBA00022741"/>
    </source>
</evidence>
<reference evidence="5 6" key="1">
    <citation type="submission" date="2022-01" db="EMBL/GenBank/DDBJ databases">
        <title>Lysobacter chinensis sp. nov., a bacterium isolated from cow dung compost.</title>
        <authorList>
            <person name="Liu Y."/>
        </authorList>
    </citation>
    <scope>NUCLEOTIDE SEQUENCE [LARGE SCALE GENOMIC DNA]</scope>
    <source>
        <strain evidence="5 6">TLK-CK17</strain>
    </source>
</reference>
<protein>
    <recommendedName>
        <fullName evidence="4">5-formyltetrahydrofolate cyclo-ligase</fullName>
        <ecNumber evidence="4">6.3.3.2</ecNumber>
    </recommendedName>
</protein>
<dbReference type="PANTHER" id="PTHR23407">
    <property type="entry name" value="ATPASE INHIBITOR/5-FORMYLTETRAHYDROFOLATE CYCLO-LIGASE"/>
    <property type="match status" value="1"/>
</dbReference>
<dbReference type="EC" id="6.3.3.2" evidence="4"/>
<dbReference type="Proteomes" id="UP001430796">
    <property type="component" value="Unassembled WGS sequence"/>
</dbReference>
<reference evidence="6" key="2">
    <citation type="submission" date="2022-01" db="EMBL/GenBank/DDBJ databases">
        <title>Lysobacter chinensis sp. nov., a bacterium isolated from cow dung compost.</title>
        <authorList>
            <person name="Zhou L.Y."/>
        </authorList>
    </citation>
    <scope>NUCLEOTIDE SEQUENCE [LARGE SCALE GENOMIC DNA]</scope>
    <source>
        <strain evidence="6">TLK-CK17</strain>
    </source>
</reference>
<keyword evidence="6" id="KW-1185">Reference proteome</keyword>
<dbReference type="GO" id="GO:0030272">
    <property type="term" value="F:5-formyltetrahydrofolate cyclo-ligase activity"/>
    <property type="evidence" value="ECO:0007669"/>
    <property type="project" value="UniProtKB-EC"/>
</dbReference>
<reference evidence="5 6" key="3">
    <citation type="submission" date="2022-01" db="EMBL/GenBank/DDBJ databases">
        <authorList>
            <person name="Zhou L.Y."/>
        </authorList>
    </citation>
    <scope>NUCLEOTIDE SEQUENCE [LARGE SCALE GENOMIC DNA]</scope>
    <source>
        <strain evidence="5 6">TLK-CK17</strain>
    </source>
</reference>
<accession>A0ABS9HZ46</accession>
<gene>
    <name evidence="5" type="ORF">L3V18_18920</name>
</gene>
<dbReference type="InterPro" id="IPR037171">
    <property type="entry name" value="NagB/RpiA_transferase-like"/>
</dbReference>
<dbReference type="Pfam" id="PF01812">
    <property type="entry name" value="5-FTHF_cyc-lig"/>
    <property type="match status" value="1"/>
</dbReference>
<dbReference type="PIRSF" id="PIRSF006806">
    <property type="entry name" value="FTHF_cligase"/>
    <property type="match status" value="1"/>
</dbReference>
<organism evidence="5 6">
    <name type="scientific">Marilutibacter chinensis</name>
    <dbReference type="NCBI Taxonomy" id="2912247"/>
    <lineage>
        <taxon>Bacteria</taxon>
        <taxon>Pseudomonadati</taxon>
        <taxon>Pseudomonadota</taxon>
        <taxon>Gammaproteobacteria</taxon>
        <taxon>Lysobacterales</taxon>
        <taxon>Lysobacteraceae</taxon>
        <taxon>Marilutibacter</taxon>
    </lineage>
</organism>
<evidence type="ECO:0000256" key="4">
    <source>
        <dbReference type="RuleBase" id="RU361279"/>
    </source>
</evidence>
<keyword evidence="4" id="KW-0479">Metal-binding</keyword>
<comment type="caution">
    <text evidence="5">The sequence shown here is derived from an EMBL/GenBank/DDBJ whole genome shotgun (WGS) entry which is preliminary data.</text>
</comment>
<keyword evidence="4" id="KW-0460">Magnesium</keyword>
<dbReference type="NCBIfam" id="TIGR02727">
    <property type="entry name" value="MTHFS_bact"/>
    <property type="match status" value="1"/>
</dbReference>
<comment type="cofactor">
    <cofactor evidence="4">
        <name>Mg(2+)</name>
        <dbReference type="ChEBI" id="CHEBI:18420"/>
    </cofactor>
</comment>
<evidence type="ECO:0000313" key="6">
    <source>
        <dbReference type="Proteomes" id="UP001430796"/>
    </source>
</evidence>
<evidence type="ECO:0000313" key="5">
    <source>
        <dbReference type="EMBL" id="MCF7223826.1"/>
    </source>
</evidence>
<dbReference type="SUPFAM" id="SSF100950">
    <property type="entry name" value="NagB/RpiA/CoA transferase-like"/>
    <property type="match status" value="1"/>
</dbReference>
<proteinExistence type="inferred from homology"/>
<dbReference type="InterPro" id="IPR024185">
    <property type="entry name" value="FTHF_cligase-like_sf"/>
</dbReference>